<evidence type="ECO:0000313" key="1">
    <source>
        <dbReference type="EMBL" id="BDU15194.1"/>
    </source>
</evidence>
<accession>A0ABM8D9I2</accession>
<dbReference type="RefSeq" id="WP_281780716.1">
    <property type="nucleotide sequence ID" value="NZ_AP027041.1"/>
</dbReference>
<dbReference type="EMBL" id="AP027041">
    <property type="protein sequence ID" value="BDU15194.1"/>
    <property type="molecule type" value="Genomic_DNA"/>
</dbReference>
<proteinExistence type="predicted"/>
<gene>
    <name evidence="1" type="ORF">LA521A_03950</name>
</gene>
<organism evidence="1 2">
    <name type="scientific">Lysobacter auxotrophicus</name>
    <dbReference type="NCBI Taxonomy" id="2992573"/>
    <lineage>
        <taxon>Bacteria</taxon>
        <taxon>Pseudomonadati</taxon>
        <taxon>Pseudomonadota</taxon>
        <taxon>Gammaproteobacteria</taxon>
        <taxon>Lysobacterales</taxon>
        <taxon>Lysobacteraceae</taxon>
        <taxon>Lysobacter</taxon>
    </lineage>
</organism>
<sequence>MATAITTMQRYFLEALGRNGRKAFPCSRLRDVDPRLEACWYASGLAGRCEWRQARSIAIRSWRVSTPSRVFAIALGRVARDHHPAMSWDELQPTLVDAWHASASGGHTPWIRVRDLAHSGWARI</sequence>
<protein>
    <submittedName>
        <fullName evidence="1">Uncharacterized protein</fullName>
    </submittedName>
</protein>
<name>A0ABM8D9I2_9GAMM</name>
<evidence type="ECO:0000313" key="2">
    <source>
        <dbReference type="Proteomes" id="UP001317822"/>
    </source>
</evidence>
<keyword evidence="2" id="KW-1185">Reference proteome</keyword>
<dbReference type="Proteomes" id="UP001317822">
    <property type="component" value="Chromosome"/>
</dbReference>
<reference evidence="1 2" key="1">
    <citation type="journal article" date="2023" name="Int. J. Syst. Evol. Microbiol.">
        <title>Physiological and genomic analyses of cobalamin (vitamin B12)-auxotrophy of Lysobacter auxotrophicus sp. nov., a methionine-auxotrophic chitinolytic bacterium isolated from chitin-treated soil.</title>
        <authorList>
            <person name="Saito A."/>
            <person name="Dohra H."/>
            <person name="Hamada M."/>
            <person name="Moriuchi R."/>
            <person name="Kotsuchibashi Y."/>
            <person name="Mori K."/>
        </authorList>
    </citation>
    <scope>NUCLEOTIDE SEQUENCE [LARGE SCALE GENOMIC DNA]</scope>
    <source>
        <strain evidence="1 2">5-21a</strain>
    </source>
</reference>